<keyword evidence="4" id="KW-1185">Reference proteome</keyword>
<feature type="compositionally biased region" description="Basic residues" evidence="1">
    <location>
        <begin position="23"/>
        <end position="34"/>
    </location>
</feature>
<evidence type="ECO:0000313" key="3">
    <source>
        <dbReference type="EMBL" id="OAA32851.1"/>
    </source>
</evidence>
<feature type="compositionally biased region" description="Basic residues" evidence="1">
    <location>
        <begin position="41"/>
        <end position="54"/>
    </location>
</feature>
<dbReference type="OrthoDB" id="5235322at2759"/>
<accession>A0A166UQY2</accession>
<reference evidence="3 4" key="1">
    <citation type="journal article" date="2016" name="Genome Biol. Evol.">
        <title>Divergent and convergent evolution of fungal pathogenicity.</title>
        <authorList>
            <person name="Shang Y."/>
            <person name="Xiao G."/>
            <person name="Zheng P."/>
            <person name="Cen K."/>
            <person name="Zhan S."/>
            <person name="Wang C."/>
        </authorList>
    </citation>
    <scope>NUCLEOTIDE SEQUENCE [LARGE SCALE GENOMIC DNA]</scope>
    <source>
        <strain evidence="3 4">RCEF 2490</strain>
    </source>
</reference>
<protein>
    <submittedName>
        <fullName evidence="3">Uncharacterized protein</fullName>
    </submittedName>
</protein>
<keyword evidence="2" id="KW-1133">Transmembrane helix</keyword>
<dbReference type="EMBL" id="AZGY01000001">
    <property type="protein sequence ID" value="OAA32851.1"/>
    <property type="molecule type" value="Genomic_DNA"/>
</dbReference>
<dbReference type="AlphaFoldDB" id="A0A166UQY2"/>
<keyword evidence="2" id="KW-0812">Transmembrane</keyword>
<keyword evidence="2" id="KW-0472">Membrane</keyword>
<evidence type="ECO:0000313" key="4">
    <source>
        <dbReference type="Proteomes" id="UP000078544"/>
    </source>
</evidence>
<gene>
    <name evidence="3" type="ORF">AAL_00316</name>
</gene>
<organism evidence="3 4">
    <name type="scientific">Moelleriella libera RCEF 2490</name>
    <dbReference type="NCBI Taxonomy" id="1081109"/>
    <lineage>
        <taxon>Eukaryota</taxon>
        <taxon>Fungi</taxon>
        <taxon>Dikarya</taxon>
        <taxon>Ascomycota</taxon>
        <taxon>Pezizomycotina</taxon>
        <taxon>Sordariomycetes</taxon>
        <taxon>Hypocreomycetidae</taxon>
        <taxon>Hypocreales</taxon>
        <taxon>Clavicipitaceae</taxon>
        <taxon>Moelleriella</taxon>
    </lineage>
</organism>
<dbReference type="STRING" id="1081109.A0A166UQY2"/>
<name>A0A166UQY2_9HYPO</name>
<feature type="transmembrane region" description="Helical" evidence="2">
    <location>
        <begin position="179"/>
        <end position="202"/>
    </location>
</feature>
<proteinExistence type="predicted"/>
<dbReference type="Proteomes" id="UP000078544">
    <property type="component" value="Unassembled WGS sequence"/>
</dbReference>
<feature type="region of interest" description="Disordered" evidence="1">
    <location>
        <begin position="1"/>
        <end position="85"/>
    </location>
</feature>
<evidence type="ECO:0000256" key="1">
    <source>
        <dbReference type="SAM" id="MobiDB-lite"/>
    </source>
</evidence>
<comment type="caution">
    <text evidence="3">The sequence shown here is derived from an EMBL/GenBank/DDBJ whole genome shotgun (WGS) entry which is preliminary data.</text>
</comment>
<sequence length="293" mass="31943">MGFLDSFTDGLQISPSGFSRPATSKHHHHHHHHTKDSSSSRVRKRHRSRSRSSSRSRGPVSSDSRRRRRGAASPASAPGWGGGGRNDDDYYDRARGALASGLGGLFGGDSDTRHHAASSSRGSFFGLGNTSRSSFFNFGNRSSYYKRSPRHGFMARAYRRLKRLLRDLVHYAKRHPWKVFFLVVMPLLTTGVLGSLLARFGLRIPPSLERMLGMASRAASGDSLGLVSDAVRMAGEFGSGNSSSSRKTSTLSRGYDGDLQWERRSSYRSGGGGGGGGDGDWGNTVADLARRFF</sequence>
<evidence type="ECO:0000256" key="2">
    <source>
        <dbReference type="SAM" id="Phobius"/>
    </source>
</evidence>